<organism evidence="2">
    <name type="scientific">Fagus sylvatica</name>
    <name type="common">Beechnut</name>
    <dbReference type="NCBI Taxonomy" id="28930"/>
    <lineage>
        <taxon>Eukaryota</taxon>
        <taxon>Viridiplantae</taxon>
        <taxon>Streptophyta</taxon>
        <taxon>Embryophyta</taxon>
        <taxon>Tracheophyta</taxon>
        <taxon>Spermatophyta</taxon>
        <taxon>Magnoliopsida</taxon>
        <taxon>eudicotyledons</taxon>
        <taxon>Gunneridae</taxon>
        <taxon>Pentapetalae</taxon>
        <taxon>rosids</taxon>
        <taxon>fabids</taxon>
        <taxon>Fagales</taxon>
        <taxon>Fagaceae</taxon>
        <taxon>Fagus</taxon>
    </lineage>
</organism>
<keyword evidence="1" id="KW-0812">Transmembrane</keyword>
<sequence length="203" mass="22769">MKSESPGPSLRQTLLGLSKANTLCPMKSIVCISSTAVTVFMVLPHETVEGRPVPALFRDRPTDYHMFLICTLFAFMGAFSALFIQHKPRVEKFCRIYAMVSMFSALAIVLYAAALWFLIGKGLRVILCKLAWWSTVYHPWIQRNAVVHTGRVLTEEQITKLIPKKKNVKARIEGSGHYSNTIPTRVSCSKWGLNTLKLLATAL</sequence>
<dbReference type="EMBL" id="OIVN01002931">
    <property type="protein sequence ID" value="SPD07566.1"/>
    <property type="molecule type" value="Genomic_DNA"/>
</dbReference>
<feature type="transmembrane region" description="Helical" evidence="1">
    <location>
        <begin position="96"/>
        <end position="119"/>
    </location>
</feature>
<feature type="transmembrane region" description="Helical" evidence="1">
    <location>
        <begin position="64"/>
        <end position="84"/>
    </location>
</feature>
<name>A0A2N9GZ69_FAGSY</name>
<feature type="transmembrane region" description="Helical" evidence="1">
    <location>
        <begin position="20"/>
        <end position="44"/>
    </location>
</feature>
<proteinExistence type="predicted"/>
<evidence type="ECO:0000313" key="2">
    <source>
        <dbReference type="EMBL" id="SPD07566.1"/>
    </source>
</evidence>
<accession>A0A2N9GZ69</accession>
<protein>
    <submittedName>
        <fullName evidence="2">Uncharacterized protein</fullName>
    </submittedName>
</protein>
<gene>
    <name evidence="2" type="ORF">FSB_LOCUS35448</name>
</gene>
<evidence type="ECO:0000256" key="1">
    <source>
        <dbReference type="SAM" id="Phobius"/>
    </source>
</evidence>
<keyword evidence="1" id="KW-1133">Transmembrane helix</keyword>
<reference evidence="2" key="1">
    <citation type="submission" date="2018-02" db="EMBL/GenBank/DDBJ databases">
        <authorList>
            <person name="Cohen D.B."/>
            <person name="Kent A.D."/>
        </authorList>
    </citation>
    <scope>NUCLEOTIDE SEQUENCE</scope>
</reference>
<dbReference type="AlphaFoldDB" id="A0A2N9GZ69"/>
<keyword evidence="1" id="KW-0472">Membrane</keyword>